<accession>A0ABT0FUT0</accession>
<dbReference type="InterPro" id="IPR003462">
    <property type="entry name" value="ODC_Mu_crystall"/>
</dbReference>
<evidence type="ECO:0000313" key="2">
    <source>
        <dbReference type="EMBL" id="MCK2216098.1"/>
    </source>
</evidence>
<dbReference type="Gene3D" id="3.30.1780.10">
    <property type="entry name" value="ornithine cyclodeaminase, domain 1"/>
    <property type="match status" value="1"/>
</dbReference>
<dbReference type="SUPFAM" id="SSF51735">
    <property type="entry name" value="NAD(P)-binding Rossmann-fold domains"/>
    <property type="match status" value="1"/>
</dbReference>
<name>A0ABT0FUT0_9ACTN</name>
<feature type="compositionally biased region" description="Low complexity" evidence="1">
    <location>
        <begin position="82"/>
        <end position="112"/>
    </location>
</feature>
<evidence type="ECO:0000256" key="1">
    <source>
        <dbReference type="SAM" id="MobiDB-lite"/>
    </source>
</evidence>
<feature type="compositionally biased region" description="Pro residues" evidence="1">
    <location>
        <begin position="71"/>
        <end position="81"/>
    </location>
</feature>
<dbReference type="Proteomes" id="UP001317259">
    <property type="component" value="Unassembled WGS sequence"/>
</dbReference>
<sequence length="345" mass="34550">MAGAPYLGGGQIRRMLPMEHAVMALEAAFRAGPPAPDPGGARTVLPGGHLILSTATHGPWTAARLTTTPQPATPSDPPTPHPATATPHPGTAPLHSGTATPHPATAAAHPGADSGETALRSSAAGVLAASHTGADGGADVLFVLLDARDLRPRLLLDAGALAVLRAAAAGALATRHLARADARRVVVFGTGEHARAHVEAVLAVRQPDEVRIVAPDAQRAHRLAAELTAQHAARILPGRPEDAAEADIVCVCTPGPLPATALPAAALPGPGSHVTTLGQGLPCPPGRHPYVVGEHAGVPGCDTDLHRVLTGQGSPPPGATTLFAPSGLLATDLALAAELAAKLLS</sequence>
<proteinExistence type="predicted"/>
<dbReference type="Pfam" id="PF02423">
    <property type="entry name" value="OCD_Mu_crystall"/>
    <property type="match status" value="1"/>
</dbReference>
<dbReference type="EMBL" id="JAKRKC020000001">
    <property type="protein sequence ID" value="MCK2216098.1"/>
    <property type="molecule type" value="Genomic_DNA"/>
</dbReference>
<evidence type="ECO:0008006" key="4">
    <source>
        <dbReference type="Google" id="ProtNLM"/>
    </source>
</evidence>
<feature type="region of interest" description="Disordered" evidence="1">
    <location>
        <begin position="64"/>
        <end position="117"/>
    </location>
</feature>
<dbReference type="RefSeq" id="WP_242382259.1">
    <property type="nucleotide sequence ID" value="NZ_JAKRKC020000001.1"/>
</dbReference>
<comment type="caution">
    <text evidence="2">The sequence shown here is derived from an EMBL/GenBank/DDBJ whole genome shotgun (WGS) entry which is preliminary data.</text>
</comment>
<dbReference type="PANTHER" id="PTHR13812">
    <property type="entry name" value="KETIMINE REDUCTASE MU-CRYSTALLIN"/>
    <property type="match status" value="1"/>
</dbReference>
<keyword evidence="3" id="KW-1185">Reference proteome</keyword>
<evidence type="ECO:0000313" key="3">
    <source>
        <dbReference type="Proteomes" id="UP001317259"/>
    </source>
</evidence>
<dbReference type="InterPro" id="IPR036291">
    <property type="entry name" value="NAD(P)-bd_dom_sf"/>
</dbReference>
<gene>
    <name evidence="2" type="ORF">MF672_020175</name>
</gene>
<organism evidence="2 3">
    <name type="scientific">Actinomadura luzonensis</name>
    <dbReference type="NCBI Taxonomy" id="2805427"/>
    <lineage>
        <taxon>Bacteria</taxon>
        <taxon>Bacillati</taxon>
        <taxon>Actinomycetota</taxon>
        <taxon>Actinomycetes</taxon>
        <taxon>Streptosporangiales</taxon>
        <taxon>Thermomonosporaceae</taxon>
        <taxon>Actinomadura</taxon>
    </lineage>
</organism>
<dbReference type="Gene3D" id="3.40.50.720">
    <property type="entry name" value="NAD(P)-binding Rossmann-like Domain"/>
    <property type="match status" value="1"/>
</dbReference>
<protein>
    <recommendedName>
        <fullName evidence="4">Ornithine cyclodeaminase family protein</fullName>
    </recommendedName>
</protein>
<reference evidence="2 3" key="1">
    <citation type="submission" date="2022-04" db="EMBL/GenBank/DDBJ databases">
        <title>Genome draft of Actinomadura sp. ATCC 31491.</title>
        <authorList>
            <person name="Shi X."/>
            <person name="Du Y."/>
        </authorList>
    </citation>
    <scope>NUCLEOTIDE SEQUENCE [LARGE SCALE GENOMIC DNA]</scope>
    <source>
        <strain evidence="2 3">ATCC 31491</strain>
    </source>
</reference>
<dbReference type="PANTHER" id="PTHR13812:SF19">
    <property type="entry name" value="KETIMINE REDUCTASE MU-CRYSTALLIN"/>
    <property type="match status" value="1"/>
</dbReference>
<dbReference type="InterPro" id="IPR023401">
    <property type="entry name" value="ODC_N"/>
</dbReference>